<dbReference type="EMBL" id="AP026933">
    <property type="protein sequence ID" value="BDT04985.1"/>
    <property type="molecule type" value="Genomic_DNA"/>
</dbReference>
<gene>
    <name evidence="1" type="ORF">SHM_26310</name>
</gene>
<evidence type="ECO:0000313" key="1">
    <source>
        <dbReference type="EMBL" id="BDT04985.1"/>
    </source>
</evidence>
<protein>
    <submittedName>
        <fullName evidence="1">Uncharacterized protein</fullName>
    </submittedName>
</protein>
<evidence type="ECO:0000313" key="2">
    <source>
        <dbReference type="Proteomes" id="UP001163387"/>
    </source>
</evidence>
<dbReference type="Proteomes" id="UP001163387">
    <property type="component" value="Chromosome"/>
</dbReference>
<proteinExistence type="predicted"/>
<sequence length="56" mass="7092">MKKYFCWTCKQHKLDYLFFNTNDIKTRQNFLRDKNNKAICYDCILNVRLSRRYKYE</sequence>
<name>A0ABM8BZ46_9MOLU</name>
<organism evidence="1 2">
    <name type="scientific">Spiroplasma ixodetis</name>
    <dbReference type="NCBI Taxonomy" id="2141"/>
    <lineage>
        <taxon>Bacteria</taxon>
        <taxon>Bacillati</taxon>
        <taxon>Mycoplasmatota</taxon>
        <taxon>Mollicutes</taxon>
        <taxon>Entomoplasmatales</taxon>
        <taxon>Spiroplasmataceae</taxon>
        <taxon>Spiroplasma</taxon>
    </lineage>
</organism>
<keyword evidence="2" id="KW-1185">Reference proteome</keyword>
<accession>A0ABM8BZ46</accession>
<reference evidence="1 2" key="1">
    <citation type="journal article" date="2022" name="Front. Microbiol.">
        <title>Male-killing mechanisms vary between Spiroplasma species.</title>
        <authorList>
            <person name="Arai H."/>
            <person name="Inoue M."/>
            <person name="Kageyama D."/>
        </authorList>
    </citation>
    <scope>NUCLEOTIDE SEQUENCE [LARGE SCALE GENOMIC DNA]</scope>
    <source>
        <strain evidence="2">sHm</strain>
    </source>
</reference>